<name>A0A6A4HD92_9AGAR</name>
<dbReference type="EMBL" id="ML769526">
    <property type="protein sequence ID" value="KAE9395740.1"/>
    <property type="molecule type" value="Genomic_DNA"/>
</dbReference>
<dbReference type="Proteomes" id="UP000799118">
    <property type="component" value="Unassembled WGS sequence"/>
</dbReference>
<evidence type="ECO:0000313" key="3">
    <source>
        <dbReference type="Proteomes" id="UP000799118"/>
    </source>
</evidence>
<keyword evidence="3" id="KW-1185">Reference proteome</keyword>
<evidence type="ECO:0000313" key="2">
    <source>
        <dbReference type="EMBL" id="KAE9395740.1"/>
    </source>
</evidence>
<feature type="compositionally biased region" description="Polar residues" evidence="1">
    <location>
        <begin position="10"/>
        <end position="29"/>
    </location>
</feature>
<protein>
    <submittedName>
        <fullName evidence="2">Uncharacterized protein</fullName>
    </submittedName>
</protein>
<proteinExistence type="predicted"/>
<organism evidence="2 3">
    <name type="scientific">Gymnopus androsaceus JB14</name>
    <dbReference type="NCBI Taxonomy" id="1447944"/>
    <lineage>
        <taxon>Eukaryota</taxon>
        <taxon>Fungi</taxon>
        <taxon>Dikarya</taxon>
        <taxon>Basidiomycota</taxon>
        <taxon>Agaricomycotina</taxon>
        <taxon>Agaricomycetes</taxon>
        <taxon>Agaricomycetidae</taxon>
        <taxon>Agaricales</taxon>
        <taxon>Marasmiineae</taxon>
        <taxon>Omphalotaceae</taxon>
        <taxon>Gymnopus</taxon>
    </lineage>
</organism>
<accession>A0A6A4HD92</accession>
<evidence type="ECO:0000256" key="1">
    <source>
        <dbReference type="SAM" id="MobiDB-lite"/>
    </source>
</evidence>
<gene>
    <name evidence="2" type="ORF">BT96DRAFT_942251</name>
</gene>
<feature type="region of interest" description="Disordered" evidence="1">
    <location>
        <begin position="1"/>
        <end position="31"/>
    </location>
</feature>
<dbReference type="AlphaFoldDB" id="A0A6A4HD92"/>
<reference evidence="2" key="1">
    <citation type="journal article" date="2019" name="Environ. Microbiol.">
        <title>Fungal ecological strategies reflected in gene transcription - a case study of two litter decomposers.</title>
        <authorList>
            <person name="Barbi F."/>
            <person name="Kohler A."/>
            <person name="Barry K."/>
            <person name="Baskaran P."/>
            <person name="Daum C."/>
            <person name="Fauchery L."/>
            <person name="Ihrmark K."/>
            <person name="Kuo A."/>
            <person name="LaButti K."/>
            <person name="Lipzen A."/>
            <person name="Morin E."/>
            <person name="Grigoriev I.V."/>
            <person name="Henrissat B."/>
            <person name="Lindahl B."/>
            <person name="Martin F."/>
        </authorList>
    </citation>
    <scope>NUCLEOTIDE SEQUENCE</scope>
    <source>
        <strain evidence="2">JB14</strain>
    </source>
</reference>
<sequence>MSGSCCHPAPSSSDGSDNLEGSSVSSSAPTMPKHPLKICRLVGFVTPRKNNAPGSFNWVQWIYKNLLVIGKEIQSSLMMIHLHPFFGLFNLKKQVNQQAAIYLTLCRNPVPILSTYLWATRQAGQAGQSIQCFLRCASPVAINFSHEADEPAQTDEQELECIQKTWRSSIYAFYKGDVSIEQ</sequence>